<evidence type="ECO:0000313" key="3">
    <source>
        <dbReference type="EMBL" id="CAJ53309.1"/>
    </source>
</evidence>
<protein>
    <submittedName>
        <fullName evidence="3">Uncharacterized protein</fullName>
    </submittedName>
</protein>
<dbReference type="Proteomes" id="UP000001975">
    <property type="component" value="Chromosome"/>
</dbReference>
<keyword evidence="4" id="KW-1185">Reference proteome</keyword>
<evidence type="ECO:0000256" key="1">
    <source>
        <dbReference type="SAM" id="MobiDB-lite"/>
    </source>
</evidence>
<keyword evidence="2" id="KW-1133">Transmembrane helix</keyword>
<gene>
    <name evidence="3" type="ordered locus">HQ_3210A</name>
</gene>
<proteinExistence type="predicted"/>
<feature type="compositionally biased region" description="Low complexity" evidence="1">
    <location>
        <begin position="137"/>
        <end position="163"/>
    </location>
</feature>
<dbReference type="Gene3D" id="1.20.1070.10">
    <property type="entry name" value="Rhodopsin 7-helix transmembrane proteins"/>
    <property type="match status" value="1"/>
</dbReference>
<dbReference type="eggNOG" id="arCOG12185">
    <property type="taxonomic scope" value="Archaea"/>
</dbReference>
<dbReference type="EMBL" id="AM180088">
    <property type="protein sequence ID" value="CAJ53309.1"/>
    <property type="molecule type" value="Genomic_DNA"/>
</dbReference>
<feature type="compositionally biased region" description="Low complexity" evidence="1">
    <location>
        <begin position="110"/>
        <end position="122"/>
    </location>
</feature>
<accession>Q18FE8</accession>
<keyword evidence="2" id="KW-0812">Transmembrane</keyword>
<feature type="region of interest" description="Disordered" evidence="1">
    <location>
        <begin position="106"/>
        <end position="174"/>
    </location>
</feature>
<dbReference type="KEGG" id="hwa:HQ_3210A"/>
<keyword evidence="2" id="KW-0472">Membrane</keyword>
<name>Q18FE8_HALWD</name>
<evidence type="ECO:0000313" key="4">
    <source>
        <dbReference type="Proteomes" id="UP000001975"/>
    </source>
</evidence>
<organism evidence="3 4">
    <name type="scientific">Haloquadratum walsbyi (strain DSM 16790 / HBSQ001)</name>
    <dbReference type="NCBI Taxonomy" id="362976"/>
    <lineage>
        <taxon>Archaea</taxon>
        <taxon>Methanobacteriati</taxon>
        <taxon>Methanobacteriota</taxon>
        <taxon>Stenosarchaea group</taxon>
        <taxon>Halobacteria</taxon>
        <taxon>Halobacteriales</taxon>
        <taxon>Haloferacaceae</taxon>
        <taxon>Haloquadratum</taxon>
    </lineage>
</organism>
<reference evidence="3 4" key="1">
    <citation type="journal article" date="2006" name="BMC Genomics">
        <title>The genome of the square archaeon Haloquadratum walsbyi: life at the limits of water activity.</title>
        <authorList>
            <person name="Bolhuis H.H."/>
            <person name="Palm P.P."/>
            <person name="Wende A.W."/>
            <person name="Falb M.M."/>
            <person name="Rampp M.M."/>
            <person name="Rodriguez-Valera F.F."/>
            <person name="Pfeiffer F.F."/>
            <person name="Oesterhelt D.D."/>
        </authorList>
    </citation>
    <scope>NUCLEOTIDE SEQUENCE [LARGE SCALE GENOMIC DNA]</scope>
    <source>
        <strain evidence="4">DSM 16790 / HBSQ001</strain>
    </source>
</reference>
<feature type="transmembrane region" description="Helical" evidence="2">
    <location>
        <begin position="66"/>
        <end position="93"/>
    </location>
</feature>
<dbReference type="HOGENOM" id="CLU_131309_0_0_2"/>
<feature type="transmembrane region" description="Helical" evidence="2">
    <location>
        <begin position="21"/>
        <end position="46"/>
    </location>
</feature>
<evidence type="ECO:0000256" key="2">
    <source>
        <dbReference type="SAM" id="Phobius"/>
    </source>
</evidence>
<sequence>MVVIFASMQGIDLNEGLSYAVRLTLFGIFIIAMSGISVAFGIGILARTLGYAVGVNFTLPLRGINTTLLSGFGVILTVVGIVSLISGLITLVYKLIVDAVSRGAQMASNSRSKSQSRSSQSKTNARTQSNRAPPPQSQQQSPTQSQQSPQSRSTQRSTPRSTQNTDSETTPGRR</sequence>
<feature type="compositionally biased region" description="Polar residues" evidence="1">
    <location>
        <begin position="164"/>
        <end position="174"/>
    </location>
</feature>
<dbReference type="AlphaFoldDB" id="Q18FE8"/>